<feature type="chain" id="PRO_5015906260" evidence="1">
    <location>
        <begin position="28"/>
        <end position="180"/>
    </location>
</feature>
<sequence length="180" mass="19771">MPSHLRLHLAAASLALTLALPCTTALAASSNMIATAPAVQTQLATTHPSTLYMHAQKLFEQGHKDEATVWFYIGQLRFRYHLLAHPELPADGEPAVMDALNATLGQQINEWAGGSIDHWVAAIDQALDWDARHDNPLTPKDQYATQLAEIRTGLQGLRQHILDNADTIRAERVANGLDNR</sequence>
<protein>
    <submittedName>
        <fullName evidence="2">Uncharacterized protein</fullName>
    </submittedName>
</protein>
<evidence type="ECO:0000313" key="2">
    <source>
        <dbReference type="EMBL" id="PWF21859.1"/>
    </source>
</evidence>
<comment type="caution">
    <text evidence="2">The sequence shown here is derived from an EMBL/GenBank/DDBJ whole genome shotgun (WGS) entry which is preliminary data.</text>
</comment>
<dbReference type="AlphaFoldDB" id="A0A2V1JZ17"/>
<organism evidence="2 3">
    <name type="scientific">Corticimicrobacter populi</name>
    <dbReference type="NCBI Taxonomy" id="2175229"/>
    <lineage>
        <taxon>Bacteria</taxon>
        <taxon>Pseudomonadati</taxon>
        <taxon>Pseudomonadota</taxon>
        <taxon>Betaproteobacteria</taxon>
        <taxon>Burkholderiales</taxon>
        <taxon>Alcaligenaceae</taxon>
        <taxon>Corticimicrobacter</taxon>
    </lineage>
</organism>
<proteinExistence type="predicted"/>
<name>A0A2V1JZ17_9BURK</name>
<evidence type="ECO:0000256" key="1">
    <source>
        <dbReference type="SAM" id="SignalP"/>
    </source>
</evidence>
<evidence type="ECO:0000313" key="3">
    <source>
        <dbReference type="Proteomes" id="UP000245212"/>
    </source>
</evidence>
<dbReference type="Proteomes" id="UP000245212">
    <property type="component" value="Unassembled WGS sequence"/>
</dbReference>
<accession>A0A2V1JZ17</accession>
<keyword evidence="1" id="KW-0732">Signal</keyword>
<gene>
    <name evidence="2" type="ORF">DD235_13770</name>
</gene>
<feature type="signal peptide" evidence="1">
    <location>
        <begin position="1"/>
        <end position="27"/>
    </location>
</feature>
<dbReference type="RefSeq" id="WP_109062675.1">
    <property type="nucleotide sequence ID" value="NZ_QETA01000006.1"/>
</dbReference>
<keyword evidence="3" id="KW-1185">Reference proteome</keyword>
<dbReference type="EMBL" id="QETA01000006">
    <property type="protein sequence ID" value="PWF21859.1"/>
    <property type="molecule type" value="Genomic_DNA"/>
</dbReference>
<reference evidence="3" key="1">
    <citation type="submission" date="2018-05" db="EMBL/GenBank/DDBJ databases">
        <authorList>
            <person name="Li Y."/>
        </authorList>
    </citation>
    <scope>NUCLEOTIDE SEQUENCE [LARGE SCALE GENOMIC DNA]</scope>
    <source>
        <strain evidence="3">3d-2-2</strain>
    </source>
</reference>